<sequence length="476" mass="51660">MLSRRSADEFTGFDDLDEESVAESRGFEVVWLADQDDISTAVKEWVSERDGSGQGGCVQGTQTGAKPAAPLAVWTVAVTSDHQYLACGSNGGLIFVWQLNEGPQLEEELEQDVAAEKSPVEKRSMLRRVATLSGHTGGVLRLQWNTSVTHRVLLSSGFDSTVRLWSVFPAPATLCILKCPALPVGVCFAGGGDAAAVVTCLDGATRLISFTPPPAQAVPGPAADAPPLVNCKVDRAFAGKDAATHMSVSPCGSVLAVGSQFGVVTLSDLGTGQVIREVHCRNHFGRHKTGEKITGISWNSNSRYIAVTSRDGRIRIIDIQDPSRRVKLKAQSDPRLVAIFDPSDRFVLAAAENGHIYVWDLMKACREKVHRRRRFYLARSFSKSALSEGDAVPENGLEIAPLNEEFKRETAHPVASFAAHKGVPTAMCMMPFENSTIPPLLFVEPLESYWAPSADLSKCMSSYYRNDVLMCDVLHE</sequence>
<feature type="repeat" description="WD" evidence="3">
    <location>
        <begin position="132"/>
        <end position="167"/>
    </location>
</feature>
<protein>
    <submittedName>
        <fullName evidence="4">WD repeat protein</fullName>
    </submittedName>
</protein>
<evidence type="ECO:0000256" key="1">
    <source>
        <dbReference type="ARBA" id="ARBA00022574"/>
    </source>
</evidence>
<gene>
    <name evidence="4" type="ORF">GNI_140760</name>
</gene>
<comment type="caution">
    <text evidence="4">The sequence shown here is derived from an EMBL/GenBank/DDBJ whole genome shotgun (WGS) entry which is preliminary data.</text>
</comment>
<keyword evidence="2" id="KW-0677">Repeat</keyword>
<dbReference type="GeneID" id="22914989"/>
<accession>A0A023B0B7</accession>
<evidence type="ECO:0000256" key="3">
    <source>
        <dbReference type="PROSITE-ProRule" id="PRU00221"/>
    </source>
</evidence>
<dbReference type="Proteomes" id="UP000019763">
    <property type="component" value="Unassembled WGS sequence"/>
</dbReference>
<name>A0A023B0B7_GRENI</name>
<evidence type="ECO:0000256" key="2">
    <source>
        <dbReference type="ARBA" id="ARBA00022737"/>
    </source>
</evidence>
<evidence type="ECO:0000313" key="5">
    <source>
        <dbReference type="Proteomes" id="UP000019763"/>
    </source>
</evidence>
<dbReference type="PROSITE" id="PS00678">
    <property type="entry name" value="WD_REPEATS_1"/>
    <property type="match status" value="1"/>
</dbReference>
<proteinExistence type="predicted"/>
<reference evidence="4" key="1">
    <citation type="submission" date="2013-12" db="EMBL/GenBank/DDBJ databases">
        <authorList>
            <person name="Omoto C.K."/>
            <person name="Sibley D."/>
            <person name="Venepally P."/>
            <person name="Hadjithomas M."/>
            <person name="Karamycheva S."/>
            <person name="Brunk B."/>
            <person name="Roos D."/>
            <person name="Caler E."/>
            <person name="Lorenzi H."/>
        </authorList>
    </citation>
    <scope>NUCLEOTIDE SEQUENCE</scope>
</reference>
<keyword evidence="5" id="KW-1185">Reference proteome</keyword>
<dbReference type="PROSITE" id="PS50082">
    <property type="entry name" value="WD_REPEATS_2"/>
    <property type="match status" value="2"/>
</dbReference>
<dbReference type="InterPro" id="IPR019775">
    <property type="entry name" value="WD40_repeat_CS"/>
</dbReference>
<dbReference type="VEuPathDB" id="CryptoDB:GNI_140760"/>
<dbReference type="SMART" id="SM00320">
    <property type="entry name" value="WD40"/>
    <property type="match status" value="5"/>
</dbReference>
<dbReference type="PANTHER" id="PTHR19879">
    <property type="entry name" value="TRANSCRIPTION INITIATION FACTOR TFIID"/>
    <property type="match status" value="1"/>
</dbReference>
<keyword evidence="1 3" id="KW-0853">WD repeat</keyword>
<feature type="repeat" description="WD" evidence="3">
    <location>
        <begin position="328"/>
        <end position="361"/>
    </location>
</feature>
<organism evidence="4 5">
    <name type="scientific">Gregarina niphandrodes</name>
    <name type="common">Septate eugregarine</name>
    <dbReference type="NCBI Taxonomy" id="110365"/>
    <lineage>
        <taxon>Eukaryota</taxon>
        <taxon>Sar</taxon>
        <taxon>Alveolata</taxon>
        <taxon>Apicomplexa</taxon>
        <taxon>Conoidasida</taxon>
        <taxon>Gregarinasina</taxon>
        <taxon>Eugregarinorida</taxon>
        <taxon>Gregarinidae</taxon>
        <taxon>Gregarina</taxon>
    </lineage>
</organism>
<dbReference type="Pfam" id="PF00400">
    <property type="entry name" value="WD40"/>
    <property type="match status" value="4"/>
</dbReference>
<dbReference type="InterPro" id="IPR001680">
    <property type="entry name" value="WD40_rpt"/>
</dbReference>
<dbReference type="SUPFAM" id="SSF50978">
    <property type="entry name" value="WD40 repeat-like"/>
    <property type="match status" value="1"/>
</dbReference>
<dbReference type="eggNOG" id="KOG0283">
    <property type="taxonomic scope" value="Eukaryota"/>
</dbReference>
<dbReference type="OrthoDB" id="342119at2759"/>
<dbReference type="RefSeq" id="XP_011132563.1">
    <property type="nucleotide sequence ID" value="XM_011134261.1"/>
</dbReference>
<dbReference type="Gene3D" id="2.130.10.10">
    <property type="entry name" value="YVTN repeat-like/Quinoprotein amine dehydrogenase"/>
    <property type="match status" value="2"/>
</dbReference>
<dbReference type="InterPro" id="IPR036322">
    <property type="entry name" value="WD40_repeat_dom_sf"/>
</dbReference>
<dbReference type="AlphaFoldDB" id="A0A023B0B7"/>
<dbReference type="PROSITE" id="PS50294">
    <property type="entry name" value="WD_REPEATS_REGION"/>
    <property type="match status" value="1"/>
</dbReference>
<dbReference type="InterPro" id="IPR015943">
    <property type="entry name" value="WD40/YVTN_repeat-like_dom_sf"/>
</dbReference>
<dbReference type="EMBL" id="AFNH02001041">
    <property type="protein sequence ID" value="EZG45100.1"/>
    <property type="molecule type" value="Genomic_DNA"/>
</dbReference>
<evidence type="ECO:0000313" key="4">
    <source>
        <dbReference type="EMBL" id="EZG45100.1"/>
    </source>
</evidence>
<dbReference type="PANTHER" id="PTHR19879:SF9">
    <property type="entry name" value="TRANSCRIPTION INITIATION FACTOR TFIID SUBUNIT 5"/>
    <property type="match status" value="1"/>
</dbReference>